<dbReference type="Proteomes" id="UP001500831">
    <property type="component" value="Unassembled WGS sequence"/>
</dbReference>
<organism evidence="2 3">
    <name type="scientific">Streptosporangium fragile</name>
    <dbReference type="NCBI Taxonomy" id="46186"/>
    <lineage>
        <taxon>Bacteria</taxon>
        <taxon>Bacillati</taxon>
        <taxon>Actinomycetota</taxon>
        <taxon>Actinomycetes</taxon>
        <taxon>Streptosporangiales</taxon>
        <taxon>Streptosporangiaceae</taxon>
        <taxon>Streptosporangium</taxon>
    </lineage>
</organism>
<feature type="transmembrane region" description="Helical" evidence="1">
    <location>
        <begin position="143"/>
        <end position="162"/>
    </location>
</feature>
<feature type="transmembrane region" description="Helical" evidence="1">
    <location>
        <begin position="108"/>
        <end position="131"/>
    </location>
</feature>
<keyword evidence="1" id="KW-0812">Transmembrane</keyword>
<gene>
    <name evidence="2" type="ORF">GCM10010517_35540</name>
</gene>
<name>A0ABN3VYP5_9ACTN</name>
<accession>A0ABN3VYP5</accession>
<evidence type="ECO:0000313" key="2">
    <source>
        <dbReference type="EMBL" id="GAA2874787.1"/>
    </source>
</evidence>
<dbReference type="EMBL" id="BAAAVI010000023">
    <property type="protein sequence ID" value="GAA2874787.1"/>
    <property type="molecule type" value="Genomic_DNA"/>
</dbReference>
<keyword evidence="1" id="KW-1133">Transmembrane helix</keyword>
<protein>
    <submittedName>
        <fullName evidence="2">Uncharacterized protein</fullName>
    </submittedName>
</protein>
<reference evidence="2 3" key="1">
    <citation type="journal article" date="2019" name="Int. J. Syst. Evol. Microbiol.">
        <title>The Global Catalogue of Microorganisms (GCM) 10K type strain sequencing project: providing services to taxonomists for standard genome sequencing and annotation.</title>
        <authorList>
            <consortium name="The Broad Institute Genomics Platform"/>
            <consortium name="The Broad Institute Genome Sequencing Center for Infectious Disease"/>
            <person name="Wu L."/>
            <person name="Ma J."/>
        </authorList>
    </citation>
    <scope>NUCLEOTIDE SEQUENCE [LARGE SCALE GENOMIC DNA]</scope>
    <source>
        <strain evidence="2 3">JCM 6242</strain>
    </source>
</reference>
<keyword evidence="3" id="KW-1185">Reference proteome</keyword>
<dbReference type="RefSeq" id="WP_344972634.1">
    <property type="nucleotide sequence ID" value="NZ_BAAAVI010000023.1"/>
</dbReference>
<proteinExistence type="predicted"/>
<evidence type="ECO:0000256" key="1">
    <source>
        <dbReference type="SAM" id="Phobius"/>
    </source>
</evidence>
<sequence>MGNTNQESALRALGAALDLHAPMVRHSLKAFPEGEPFLRLRVPGAGGATVFVHARQWICLSEPEPGGVAGQLTAGQVDDDPALVVGRLMSVMAPVRGRRGVLPRVLKAAAVGGLAAAGVGLLCAVIMAVLVVGNGHLDDTTTAVVYTLAVLLGLGSGLWVALRVWRLG</sequence>
<evidence type="ECO:0000313" key="3">
    <source>
        <dbReference type="Proteomes" id="UP001500831"/>
    </source>
</evidence>
<comment type="caution">
    <text evidence="2">The sequence shown here is derived from an EMBL/GenBank/DDBJ whole genome shotgun (WGS) entry which is preliminary data.</text>
</comment>
<keyword evidence="1" id="KW-0472">Membrane</keyword>